<reference evidence="7 8" key="1">
    <citation type="submission" date="2021-02" db="EMBL/GenBank/DDBJ databases">
        <title>Alicyclobacillus curvatus sp. nov. and Alicyclobacillus mengziensis sp. nov., two acidophilic bacteria isolated from acid mine drainage.</title>
        <authorList>
            <person name="Huang Y."/>
        </authorList>
    </citation>
    <scope>NUCLEOTIDE SEQUENCE [LARGE SCALE GENOMIC DNA]</scope>
    <source>
        <strain evidence="7 8">S30H14</strain>
    </source>
</reference>
<organism evidence="7 8">
    <name type="scientific">Alicyclobacillus mengziensis</name>
    <dbReference type="NCBI Taxonomy" id="2931921"/>
    <lineage>
        <taxon>Bacteria</taxon>
        <taxon>Bacillati</taxon>
        <taxon>Bacillota</taxon>
        <taxon>Bacilli</taxon>
        <taxon>Bacillales</taxon>
        <taxon>Alicyclobacillaceae</taxon>
        <taxon>Alicyclobacillus</taxon>
    </lineage>
</organism>
<dbReference type="RefSeq" id="WP_206658387.1">
    <property type="nucleotide sequence ID" value="NZ_CP071182.1"/>
</dbReference>
<keyword evidence="8" id="KW-1185">Reference proteome</keyword>
<dbReference type="InterPro" id="IPR006060">
    <property type="entry name" value="Maltose/Cyclodextrin-bd"/>
</dbReference>
<evidence type="ECO:0000256" key="3">
    <source>
        <dbReference type="ARBA" id="ARBA00022597"/>
    </source>
</evidence>
<accession>A0A9X7W424</accession>
<dbReference type="PRINTS" id="PR00181">
    <property type="entry name" value="MALTOSEBP"/>
</dbReference>
<dbReference type="CDD" id="cd13586">
    <property type="entry name" value="PBP2_Maltose_binding_like"/>
    <property type="match status" value="1"/>
</dbReference>
<name>A0A9X7W424_9BACL</name>
<comment type="subcellular location">
    <subcellularLocation>
        <location evidence="5">Cell membrane</location>
        <topology evidence="5">Lipid-anchor</topology>
    </subcellularLocation>
</comment>
<keyword evidence="5" id="KW-0449">Lipoprotein</keyword>
<evidence type="ECO:0000256" key="4">
    <source>
        <dbReference type="ARBA" id="ARBA00022729"/>
    </source>
</evidence>
<evidence type="ECO:0000256" key="6">
    <source>
        <dbReference type="SAM" id="MobiDB-lite"/>
    </source>
</evidence>
<feature type="region of interest" description="Disordered" evidence="6">
    <location>
        <begin position="27"/>
        <end position="49"/>
    </location>
</feature>
<evidence type="ECO:0000256" key="5">
    <source>
        <dbReference type="RuleBase" id="RU365005"/>
    </source>
</evidence>
<keyword evidence="5" id="KW-0472">Membrane</keyword>
<keyword evidence="4 5" id="KW-0732">Signal</keyword>
<dbReference type="InterPro" id="IPR006059">
    <property type="entry name" value="SBP"/>
</dbReference>
<evidence type="ECO:0000313" key="8">
    <source>
        <dbReference type="Proteomes" id="UP000663505"/>
    </source>
</evidence>
<dbReference type="PANTHER" id="PTHR30061:SF50">
    <property type="entry name" value="MALTOSE_MALTODEXTRIN-BINDING PERIPLASMIC PROTEIN"/>
    <property type="match status" value="1"/>
</dbReference>
<dbReference type="GO" id="GO:0015768">
    <property type="term" value="P:maltose transport"/>
    <property type="evidence" value="ECO:0007669"/>
    <property type="project" value="TreeGrafter"/>
</dbReference>
<dbReference type="SUPFAM" id="SSF53850">
    <property type="entry name" value="Periplasmic binding protein-like II"/>
    <property type="match status" value="1"/>
</dbReference>
<feature type="chain" id="PRO_5041017402" description="Maltodextrin-binding protein" evidence="5">
    <location>
        <begin position="23"/>
        <end position="428"/>
    </location>
</feature>
<keyword evidence="2 5" id="KW-0813">Transport</keyword>
<dbReference type="GO" id="GO:0042956">
    <property type="term" value="P:maltodextrin transmembrane transport"/>
    <property type="evidence" value="ECO:0007669"/>
    <property type="project" value="TreeGrafter"/>
</dbReference>
<dbReference type="PROSITE" id="PS51257">
    <property type="entry name" value="PROKAR_LIPOPROTEIN"/>
    <property type="match status" value="1"/>
</dbReference>
<sequence length="428" mass="45137">MKKWQMVASSVLTVGMVGGLVAGCGTSGSTSSNGGGSSTANGTASSQPALPTGQTITLWSWVPGGSPQLADVKAIAAAWAKQHGDTVKVVDESKNPNGFQFFATAARTGKGPDVLVGMPHDNNGLFAQEGLLAPVPQGMVDTSKYPQSVISAATVNGKLYSVPFGTGTYALFYNKKLVSTPPTNWSQFVSDANAHGFMYAQHNLYYNYAFIGGMGGYVFKNNNGTLDPKKIGLDNSGAVQAFTLMHNMDSQYHWMTPSTTGAVAKAKFIAGKIGMYISGPWDIPDIKKAGIDYGIATLPTLSNGQAATPFMTVYTAIVSANSKTQPADWSLVQALTNAQAQKTYFKDAQQLPALTSVQQSSTVQNNSDFKAFANQVTTAVPMPNIPQMQAVWSAMSVIANIISGKTTPAQGAKDFVTNIQKGIQVQNQ</sequence>
<dbReference type="Proteomes" id="UP000663505">
    <property type="component" value="Chromosome"/>
</dbReference>
<evidence type="ECO:0000256" key="2">
    <source>
        <dbReference type="ARBA" id="ARBA00022448"/>
    </source>
</evidence>
<keyword evidence="5" id="KW-1003">Cell membrane</keyword>
<dbReference type="Gene3D" id="3.40.190.10">
    <property type="entry name" value="Periplasmic binding protein-like II"/>
    <property type="match status" value="2"/>
</dbReference>
<protein>
    <recommendedName>
        <fullName evidence="5">Maltodextrin-binding protein</fullName>
    </recommendedName>
</protein>
<evidence type="ECO:0000313" key="7">
    <source>
        <dbReference type="EMBL" id="QSO49073.1"/>
    </source>
</evidence>
<dbReference type="PANTHER" id="PTHR30061">
    <property type="entry name" value="MALTOSE-BINDING PERIPLASMIC PROTEIN"/>
    <property type="match status" value="1"/>
</dbReference>
<gene>
    <name evidence="7" type="ORF">JZ786_09165</name>
</gene>
<dbReference type="GO" id="GO:0055052">
    <property type="term" value="C:ATP-binding cassette (ABC) transporter complex, substrate-binding subunit-containing"/>
    <property type="evidence" value="ECO:0007669"/>
    <property type="project" value="TreeGrafter"/>
</dbReference>
<dbReference type="Pfam" id="PF13416">
    <property type="entry name" value="SBP_bac_8"/>
    <property type="match status" value="1"/>
</dbReference>
<dbReference type="KEGG" id="afx:JZ786_09165"/>
<comment type="similarity">
    <text evidence="1 5">Belongs to the bacterial solute-binding protein 1 family.</text>
</comment>
<dbReference type="GO" id="GO:0015144">
    <property type="term" value="F:carbohydrate transmembrane transporter activity"/>
    <property type="evidence" value="ECO:0007669"/>
    <property type="project" value="InterPro"/>
</dbReference>
<dbReference type="GO" id="GO:1901982">
    <property type="term" value="F:maltose binding"/>
    <property type="evidence" value="ECO:0007669"/>
    <property type="project" value="TreeGrafter"/>
</dbReference>
<dbReference type="AlphaFoldDB" id="A0A9X7W424"/>
<keyword evidence="3 5" id="KW-0762">Sugar transport</keyword>
<proteinExistence type="inferred from homology"/>
<dbReference type="EMBL" id="CP071182">
    <property type="protein sequence ID" value="QSO49073.1"/>
    <property type="molecule type" value="Genomic_DNA"/>
</dbReference>
<feature type="signal peptide" evidence="5">
    <location>
        <begin position="1"/>
        <end position="22"/>
    </location>
</feature>
<evidence type="ECO:0000256" key="1">
    <source>
        <dbReference type="ARBA" id="ARBA00008520"/>
    </source>
</evidence>
<feature type="compositionally biased region" description="Low complexity" evidence="6">
    <location>
        <begin position="27"/>
        <end position="46"/>
    </location>
</feature>